<name>W1ILG7_9GAMM</name>
<gene>
    <name evidence="1" type="ORF">XCR1_1120008</name>
</gene>
<dbReference type="AlphaFoldDB" id="W1ILG7"/>
<protein>
    <submittedName>
        <fullName evidence="1">Uncharacterized protein</fullName>
    </submittedName>
</protein>
<evidence type="ECO:0000313" key="2">
    <source>
        <dbReference type="Proteomes" id="UP000019197"/>
    </source>
</evidence>
<evidence type="ECO:0000313" key="1">
    <source>
        <dbReference type="EMBL" id="CDL79352.1"/>
    </source>
</evidence>
<dbReference type="Proteomes" id="UP000019197">
    <property type="component" value="Unassembled WGS sequence"/>
</dbReference>
<reference evidence="1 2" key="1">
    <citation type="submission" date="2013-11" db="EMBL/GenBank/DDBJ databases">
        <title>Draft genome sequence and annotation of the entomopathogenic bacterium, Xenorhabdus cabanillasi strain JM26.</title>
        <authorList>
            <person name="Gualtieri M."/>
            <person name="Ogier J.C."/>
            <person name="Pages S."/>
            <person name="Givaudan A."/>
            <person name="Gaudriault S."/>
        </authorList>
    </citation>
    <scope>NUCLEOTIDE SEQUENCE [LARGE SCALE GENOMIC DNA]</scope>
    <source>
        <strain evidence="1 2">JM26</strain>
    </source>
</reference>
<organism evidence="1 2">
    <name type="scientific">Xenorhabdus cabanillasii JM26</name>
    <dbReference type="NCBI Taxonomy" id="1427517"/>
    <lineage>
        <taxon>Bacteria</taxon>
        <taxon>Pseudomonadati</taxon>
        <taxon>Pseudomonadota</taxon>
        <taxon>Gammaproteobacteria</taxon>
        <taxon>Enterobacterales</taxon>
        <taxon>Morganellaceae</taxon>
        <taxon>Xenorhabdus</taxon>
    </lineage>
</organism>
<proteinExistence type="predicted"/>
<accession>W1ILG7</accession>
<dbReference type="EMBL" id="CBXE010000016">
    <property type="protein sequence ID" value="CDL79352.1"/>
    <property type="molecule type" value="Genomic_DNA"/>
</dbReference>
<sequence>MALNKQRKSYNILYIIPSYALWISRYSAMVKELNQPTKLPLERHWIYINFTIGLSHEYGIYACTIVRTPNQLYTINGSD</sequence>
<comment type="caution">
    <text evidence="1">The sequence shown here is derived from an EMBL/GenBank/DDBJ whole genome shotgun (WGS) entry which is preliminary data.</text>
</comment>